<accession>A0ABS1GGN4</accession>
<dbReference type="InterPro" id="IPR049435">
    <property type="entry name" value="Cas_Cas6_C"/>
</dbReference>
<comment type="function">
    <text evidence="4">CRISPR (clustered regularly interspaced short palindromic repeat), is an adaptive immune system that provides protection against mobile genetic elements (viruses, transposable elements and conjugative plasmids). CRISPR clusters contain sequences complementary to antecedent mobile elements and target invading nucleic acids. CRISPR clusters are transcribed and processed into CRISPR RNA (crRNA).</text>
</comment>
<evidence type="ECO:0000256" key="1">
    <source>
        <dbReference type="ARBA" id="ARBA00005937"/>
    </source>
</evidence>
<name>A0ABS1GGN4_9AQUI</name>
<dbReference type="RefSeq" id="WP_200673381.1">
    <property type="nucleotide sequence ID" value="NZ_JAACYA010000001.1"/>
</dbReference>
<sequence length="244" mass="28740">MRLSIKLSSEREYISLPLHHSPTVQGMLYKSLPPYLSKFLHDIGFFYNGRKFKLFTFSKIMSEHFIIQKDRKRIKYKTPITFYISSGVDDISKSWGENFIKKDKIILGKNHLYIEAIEVLPKPDFSGEMTVKTLSPITAYQTVQKNGKKFYKYYSPQDKEFETLLKENIKKKYYILKNKKIEDFPFEIKPVKNIRKARIKYKDFLIEAYEGEFKIKTDPEIFKTVYDTGLGAKNSQGFGMVEVL</sequence>
<evidence type="ECO:0000256" key="4">
    <source>
        <dbReference type="PIRNR" id="PIRNR005054"/>
    </source>
</evidence>
<evidence type="ECO:0000256" key="2">
    <source>
        <dbReference type="ARBA" id="ARBA00022884"/>
    </source>
</evidence>
<reference evidence="6 7" key="1">
    <citation type="journal article" date="2021" name="Syst. Appl. Microbiol.">
        <title>Persephonella atlantica sp. nov.: How to adapt to physico-chemical gradients in high temperature hydrothermal habitats.</title>
        <authorList>
            <person name="Francois D.X."/>
            <person name="Godfroy A."/>
            <person name="Mathien C."/>
            <person name="Aube J."/>
            <person name="Cathalot C."/>
            <person name="Lesongeur F."/>
            <person name="L'Haridon S."/>
            <person name="Philippon X."/>
            <person name="Roussel E.G."/>
        </authorList>
    </citation>
    <scope>NUCLEOTIDE SEQUENCE [LARGE SCALE GENOMIC DNA]</scope>
    <source>
        <strain evidence="6 7">MO1340</strain>
    </source>
</reference>
<dbReference type="Pfam" id="PF01881">
    <property type="entry name" value="Cas_Cas6_C"/>
    <property type="match status" value="1"/>
</dbReference>
<dbReference type="Gene3D" id="3.30.70.1900">
    <property type="match status" value="1"/>
</dbReference>
<dbReference type="Proteomes" id="UP000772812">
    <property type="component" value="Unassembled WGS sequence"/>
</dbReference>
<feature type="domain" description="CRISPR associated protein Cas6 C-terminal" evidence="5">
    <location>
        <begin position="121"/>
        <end position="243"/>
    </location>
</feature>
<protein>
    <recommendedName>
        <fullName evidence="4">CRISPR-associated endoribonuclease</fullName>
    </recommendedName>
</protein>
<dbReference type="PIRSF" id="PIRSF005054">
    <property type="entry name" value="PF1131"/>
    <property type="match status" value="1"/>
</dbReference>
<gene>
    <name evidence="6" type="primary">cas6</name>
    <name evidence="6" type="ORF">GWK41_02755</name>
</gene>
<evidence type="ECO:0000256" key="3">
    <source>
        <dbReference type="ARBA" id="ARBA00023118"/>
    </source>
</evidence>
<proteinExistence type="inferred from homology"/>
<evidence type="ECO:0000259" key="5">
    <source>
        <dbReference type="Pfam" id="PF01881"/>
    </source>
</evidence>
<dbReference type="InterPro" id="IPR010156">
    <property type="entry name" value="CRISPR-assoc_prot_Cas6"/>
</dbReference>
<dbReference type="EMBL" id="JAACYA010000001">
    <property type="protein sequence ID" value="MBK3331986.1"/>
    <property type="molecule type" value="Genomic_DNA"/>
</dbReference>
<evidence type="ECO:0000313" key="6">
    <source>
        <dbReference type="EMBL" id="MBK3331986.1"/>
    </source>
</evidence>
<dbReference type="Gene3D" id="3.30.70.1890">
    <property type="match status" value="1"/>
</dbReference>
<organism evidence="6 7">
    <name type="scientific">Persephonella atlantica</name>
    <dbReference type="NCBI Taxonomy" id="2699429"/>
    <lineage>
        <taxon>Bacteria</taxon>
        <taxon>Pseudomonadati</taxon>
        <taxon>Aquificota</taxon>
        <taxon>Aquificia</taxon>
        <taxon>Aquificales</taxon>
        <taxon>Hydrogenothermaceae</taxon>
        <taxon>Persephonella</taxon>
    </lineage>
</organism>
<comment type="caution">
    <text evidence="6">The sequence shown here is derived from an EMBL/GenBank/DDBJ whole genome shotgun (WGS) entry which is preliminary data.</text>
</comment>
<dbReference type="Pfam" id="PF21350">
    <property type="entry name" value="Cas6_I-A"/>
    <property type="match status" value="1"/>
</dbReference>
<dbReference type="PANTHER" id="PTHR36984">
    <property type="entry name" value="CRISPR-ASSOCIATED ENDORIBONUCLEASE CAS6 1"/>
    <property type="match status" value="1"/>
</dbReference>
<evidence type="ECO:0000313" key="7">
    <source>
        <dbReference type="Proteomes" id="UP000772812"/>
    </source>
</evidence>
<dbReference type="NCBIfam" id="TIGR01877">
    <property type="entry name" value="cas_cas6"/>
    <property type="match status" value="1"/>
</dbReference>
<dbReference type="PANTHER" id="PTHR36984:SF1">
    <property type="entry name" value="CRISPR-ASSOCIATED ENDORIBONUCLEASE CAS6 1"/>
    <property type="match status" value="1"/>
</dbReference>
<dbReference type="InterPro" id="IPR045747">
    <property type="entry name" value="CRISPR-assoc_prot_Cas6_N_sf"/>
</dbReference>
<dbReference type="CDD" id="cd21140">
    <property type="entry name" value="Cas6_I-like"/>
    <property type="match status" value="1"/>
</dbReference>
<keyword evidence="7" id="KW-1185">Reference proteome</keyword>
<comment type="similarity">
    <text evidence="1 4">Belongs to the CRISPR-associated protein Cas6/Cse3/CasE family.</text>
</comment>
<keyword evidence="2" id="KW-0694">RNA-binding</keyword>
<keyword evidence="3" id="KW-0051">Antiviral defense</keyword>